<gene>
    <name evidence="2" type="ORF">ACFPZF_23555</name>
</gene>
<evidence type="ECO:0008006" key="4">
    <source>
        <dbReference type="Google" id="ProtNLM"/>
    </source>
</evidence>
<keyword evidence="3" id="KW-1185">Reference proteome</keyword>
<reference evidence="3" key="1">
    <citation type="journal article" date="2019" name="Int. J. Syst. Evol. Microbiol.">
        <title>The Global Catalogue of Microorganisms (GCM) 10K type strain sequencing project: providing services to taxonomists for standard genome sequencing and annotation.</title>
        <authorList>
            <consortium name="The Broad Institute Genomics Platform"/>
            <consortium name="The Broad Institute Genome Sequencing Center for Infectious Disease"/>
            <person name="Wu L."/>
            <person name="Ma J."/>
        </authorList>
    </citation>
    <scope>NUCLEOTIDE SEQUENCE [LARGE SCALE GENOMIC DNA]</scope>
    <source>
        <strain evidence="3">CGMCC 4.1622</strain>
    </source>
</reference>
<dbReference type="SUPFAM" id="SSF75011">
    <property type="entry name" value="3-carboxy-cis,cis-mucoante lactonizing enzyme"/>
    <property type="match status" value="1"/>
</dbReference>
<sequence length="365" mass="37660">MARTWLRAAAVGAAALALAACGSGGQEAQSRPARGIAVDVGGRLAVLDGLDSEPRIVGDRPPDTELLDGYHLAGARQLDRGLTVGIRQDTAMVVSTRDPMRAVMVGPAAALFPGTDGRRVWTVTEESPDTACAGQQLPATVRARYTAADHDTEGRPARRTVTLPCGFQPVGETVEGLVAEQTVGDRQGPSGAVARTRVVLMDRDGAAAARTVADSGTVLGAAGRRLLWRSDDCADASCTQLYDTLSHSSAPAPTCTGGRPVGRGVLDPTGRWYATLVRGDGASRLAVLDLDQRVCRDAGPVTGRPQDGDDLGGALTVGWSGGTLLVLDAGDGSLRTADARTGATGQRSHRLELGDGAQVWGALPD</sequence>
<evidence type="ECO:0000256" key="1">
    <source>
        <dbReference type="SAM" id="SignalP"/>
    </source>
</evidence>
<evidence type="ECO:0000313" key="2">
    <source>
        <dbReference type="EMBL" id="MFC5644323.1"/>
    </source>
</evidence>
<dbReference type="PROSITE" id="PS51257">
    <property type="entry name" value="PROKAR_LIPOPROTEIN"/>
    <property type="match status" value="1"/>
</dbReference>
<dbReference type="EMBL" id="JBHSOC010000045">
    <property type="protein sequence ID" value="MFC5644323.1"/>
    <property type="molecule type" value="Genomic_DNA"/>
</dbReference>
<protein>
    <recommendedName>
        <fullName evidence="4">Lipoprotein</fullName>
    </recommendedName>
</protein>
<comment type="caution">
    <text evidence="2">The sequence shown here is derived from an EMBL/GenBank/DDBJ whole genome shotgun (WGS) entry which is preliminary data.</text>
</comment>
<feature type="chain" id="PRO_5047107573" description="Lipoprotein" evidence="1">
    <location>
        <begin position="20"/>
        <end position="365"/>
    </location>
</feature>
<name>A0ABW0VEJ2_9ACTN</name>
<evidence type="ECO:0000313" key="3">
    <source>
        <dbReference type="Proteomes" id="UP001596066"/>
    </source>
</evidence>
<feature type="signal peptide" evidence="1">
    <location>
        <begin position="1"/>
        <end position="19"/>
    </location>
</feature>
<proteinExistence type="predicted"/>
<dbReference type="Proteomes" id="UP001596066">
    <property type="component" value="Unassembled WGS sequence"/>
</dbReference>
<organism evidence="2 3">
    <name type="scientific">Kitasatospora cinereorecta</name>
    <dbReference type="NCBI Taxonomy" id="285560"/>
    <lineage>
        <taxon>Bacteria</taxon>
        <taxon>Bacillati</taxon>
        <taxon>Actinomycetota</taxon>
        <taxon>Actinomycetes</taxon>
        <taxon>Kitasatosporales</taxon>
        <taxon>Streptomycetaceae</taxon>
        <taxon>Kitasatospora</taxon>
    </lineage>
</organism>
<dbReference type="RefSeq" id="WP_346142779.1">
    <property type="nucleotide sequence ID" value="NZ_BAAAUA010000010.1"/>
</dbReference>
<keyword evidence="1" id="KW-0732">Signal</keyword>
<accession>A0ABW0VEJ2</accession>